<keyword evidence="1" id="KW-0472">Membrane</keyword>
<evidence type="ECO:0000313" key="5">
    <source>
        <dbReference type="Proteomes" id="UP000215539"/>
    </source>
</evidence>
<gene>
    <name evidence="2" type="ORF">AXF12_03995</name>
    <name evidence="3" type="ORF">SAMEA44541418_00937</name>
</gene>
<accession>A0AAX2H0K8</accession>
<keyword evidence="1" id="KW-1133">Transmembrane helix</keyword>
<feature type="transmembrane region" description="Helical" evidence="1">
    <location>
        <begin position="58"/>
        <end position="79"/>
    </location>
</feature>
<sequence>MPIRKKPITKVTFRINEMLSFVIAIYTMFIALQMWLLYGTINKALYLYNTEINVQTFATWAAIGSTVIFLCLLFFLRYIPRIPTGKIYKGDEKEEENEY</sequence>
<evidence type="ECO:0000313" key="3">
    <source>
        <dbReference type="EMBL" id="SNV07809.1"/>
    </source>
</evidence>
<evidence type="ECO:0000313" key="4">
    <source>
        <dbReference type="Proteomes" id="UP000065822"/>
    </source>
</evidence>
<dbReference type="RefSeq" id="WP_066428528.1">
    <property type="nucleotide sequence ID" value="NZ_CP014227.1"/>
</dbReference>
<name>A0AAX2H0K8_9FLAO</name>
<dbReference type="EMBL" id="CP014227">
    <property type="protein sequence ID" value="AMD84752.1"/>
    <property type="molecule type" value="Genomic_DNA"/>
</dbReference>
<feature type="transmembrane region" description="Helical" evidence="1">
    <location>
        <begin position="21"/>
        <end position="38"/>
    </location>
</feature>
<dbReference type="Proteomes" id="UP000065822">
    <property type="component" value="Chromosome"/>
</dbReference>
<keyword evidence="4" id="KW-1185">Reference proteome</keyword>
<protein>
    <submittedName>
        <fullName evidence="2">C4-dicarboxylate ABC transporter permease</fullName>
    </submittedName>
</protein>
<organism evidence="3 5">
    <name type="scientific">Capnocytophaga haemolytica</name>
    <dbReference type="NCBI Taxonomy" id="45243"/>
    <lineage>
        <taxon>Bacteria</taxon>
        <taxon>Pseudomonadati</taxon>
        <taxon>Bacteroidota</taxon>
        <taxon>Flavobacteriia</taxon>
        <taxon>Flavobacteriales</taxon>
        <taxon>Flavobacteriaceae</taxon>
        <taxon>Capnocytophaga</taxon>
    </lineage>
</organism>
<evidence type="ECO:0000256" key="1">
    <source>
        <dbReference type="SAM" id="Phobius"/>
    </source>
</evidence>
<dbReference type="KEGG" id="chg:AXF12_03995"/>
<keyword evidence="1" id="KW-0812">Transmembrane</keyword>
<dbReference type="AlphaFoldDB" id="A0AAX2H0K8"/>
<evidence type="ECO:0000313" key="2">
    <source>
        <dbReference type="EMBL" id="AMD84752.1"/>
    </source>
</evidence>
<dbReference type="EMBL" id="LT906449">
    <property type="protein sequence ID" value="SNV07809.1"/>
    <property type="molecule type" value="Genomic_DNA"/>
</dbReference>
<reference evidence="2 4" key="1">
    <citation type="submission" date="2016-02" db="EMBL/GenBank/DDBJ databases">
        <authorList>
            <person name="Holder M.E."/>
            <person name="Ajami N.J."/>
            <person name="Petrosino J.F."/>
        </authorList>
    </citation>
    <scope>NUCLEOTIDE SEQUENCE [LARGE SCALE GENOMIC DNA]</scope>
    <source>
        <strain evidence="2 4">CCUG 32990</strain>
    </source>
</reference>
<proteinExistence type="predicted"/>
<dbReference type="Proteomes" id="UP000215539">
    <property type="component" value="Chromosome 1"/>
</dbReference>
<reference evidence="3 5" key="2">
    <citation type="submission" date="2017-06" db="EMBL/GenBank/DDBJ databases">
        <authorList>
            <consortium name="Pathogen Informatics"/>
        </authorList>
    </citation>
    <scope>NUCLEOTIDE SEQUENCE [LARGE SCALE GENOMIC DNA]</scope>
    <source>
        <strain evidence="3 5">NCTC12947</strain>
    </source>
</reference>